<reference evidence="1 2" key="1">
    <citation type="journal article" date="2024" name="Commun. Biol.">
        <title>Comparative genomic analysis of thermophilic fungi reveals convergent evolutionary adaptations and gene losses.</title>
        <authorList>
            <person name="Steindorff A.S."/>
            <person name="Aguilar-Pontes M.V."/>
            <person name="Robinson A.J."/>
            <person name="Andreopoulos B."/>
            <person name="LaButti K."/>
            <person name="Kuo A."/>
            <person name="Mondo S."/>
            <person name="Riley R."/>
            <person name="Otillar R."/>
            <person name="Haridas S."/>
            <person name="Lipzen A."/>
            <person name="Grimwood J."/>
            <person name="Schmutz J."/>
            <person name="Clum A."/>
            <person name="Reid I.D."/>
            <person name="Moisan M.C."/>
            <person name="Butler G."/>
            <person name="Nguyen T.T.M."/>
            <person name="Dewar K."/>
            <person name="Conant G."/>
            <person name="Drula E."/>
            <person name="Henrissat B."/>
            <person name="Hansel C."/>
            <person name="Singer S."/>
            <person name="Hutchinson M.I."/>
            <person name="de Vries R.P."/>
            <person name="Natvig D.O."/>
            <person name="Powell A.J."/>
            <person name="Tsang A."/>
            <person name="Grigoriev I.V."/>
        </authorList>
    </citation>
    <scope>NUCLEOTIDE SEQUENCE [LARGE SCALE GENOMIC DNA]</scope>
    <source>
        <strain evidence="1 2">CBS 494.80</strain>
    </source>
</reference>
<comment type="caution">
    <text evidence="1">The sequence shown here is derived from an EMBL/GenBank/DDBJ whole genome shotgun (WGS) entry which is preliminary data.</text>
</comment>
<evidence type="ECO:0000313" key="2">
    <source>
        <dbReference type="Proteomes" id="UP001595075"/>
    </source>
</evidence>
<proteinExistence type="predicted"/>
<accession>A0ABR4CNG8</accession>
<gene>
    <name evidence="1" type="ORF">VTL71DRAFT_13864</name>
</gene>
<organism evidence="1 2">
    <name type="scientific">Oculimacula yallundae</name>
    <dbReference type="NCBI Taxonomy" id="86028"/>
    <lineage>
        <taxon>Eukaryota</taxon>
        <taxon>Fungi</taxon>
        <taxon>Dikarya</taxon>
        <taxon>Ascomycota</taxon>
        <taxon>Pezizomycotina</taxon>
        <taxon>Leotiomycetes</taxon>
        <taxon>Helotiales</taxon>
        <taxon>Ploettnerulaceae</taxon>
        <taxon>Oculimacula</taxon>
    </lineage>
</organism>
<dbReference type="Proteomes" id="UP001595075">
    <property type="component" value="Unassembled WGS sequence"/>
</dbReference>
<dbReference type="EMBL" id="JAZHXI010000006">
    <property type="protein sequence ID" value="KAL2070838.1"/>
    <property type="molecule type" value="Genomic_DNA"/>
</dbReference>
<protein>
    <submittedName>
        <fullName evidence="1">Uncharacterized protein</fullName>
    </submittedName>
</protein>
<sequence>MSRSSTKTTSTTDFSLHKLDPEAHQVWRWRRLLKIGKTKDHGDLKKCYEAMPKGMYTRNEFIKEEFRELVTGPRPHFLNPYELESIFVPKHKTKKEVRGSKPARKRRLISGSYNRTRGRFQAEQAKGKRGSMEVIDVLQVERPISPQSRQNLPQLQPKRFLFDTTPVNEQEGEHLDEGDDWEHVLFEFDASKIDSDPRVAYDDDFFLVWEELPRTPS</sequence>
<name>A0ABR4CNG8_9HELO</name>
<evidence type="ECO:0000313" key="1">
    <source>
        <dbReference type="EMBL" id="KAL2070838.1"/>
    </source>
</evidence>
<keyword evidence="2" id="KW-1185">Reference proteome</keyword>